<reference evidence="3 4" key="1">
    <citation type="submission" date="2018-01" db="EMBL/GenBank/DDBJ databases">
        <title>G. obscuriglobus.</title>
        <authorList>
            <person name="Franke J."/>
            <person name="Blomberg W."/>
            <person name="Selmecki A."/>
        </authorList>
    </citation>
    <scope>NUCLEOTIDE SEQUENCE [LARGE SCALE GENOMIC DNA]</scope>
    <source>
        <strain evidence="3 4">DSM 5831</strain>
    </source>
</reference>
<accession>A0A2Z3H1Y5</accession>
<feature type="region of interest" description="Disordered" evidence="1">
    <location>
        <begin position="1"/>
        <end position="32"/>
    </location>
</feature>
<organism evidence="3 4">
    <name type="scientific">Gemmata obscuriglobus</name>
    <dbReference type="NCBI Taxonomy" id="114"/>
    <lineage>
        <taxon>Bacteria</taxon>
        <taxon>Pseudomonadati</taxon>
        <taxon>Planctomycetota</taxon>
        <taxon>Planctomycetia</taxon>
        <taxon>Gemmatales</taxon>
        <taxon>Gemmataceae</taxon>
        <taxon>Gemmata</taxon>
    </lineage>
</organism>
<name>A0A2Z3H1Y5_9BACT</name>
<proteinExistence type="predicted"/>
<dbReference type="AlphaFoldDB" id="A0A2Z3H1Y5"/>
<evidence type="ECO:0000313" key="3">
    <source>
        <dbReference type="EMBL" id="AWM37576.1"/>
    </source>
</evidence>
<keyword evidence="2" id="KW-0472">Membrane</keyword>
<evidence type="ECO:0000313" key="4">
    <source>
        <dbReference type="Proteomes" id="UP000245802"/>
    </source>
</evidence>
<keyword evidence="2" id="KW-1133">Transmembrane helix</keyword>
<dbReference type="KEGG" id="gog:C1280_11535"/>
<protein>
    <submittedName>
        <fullName evidence="3">Uncharacterized protein</fullName>
    </submittedName>
</protein>
<sequence length="187" mass="20110">MHGAGVAEAEPGAAPDTARGVVTHRSSGDGGAGELYVRQQRQCEMRRWKCVVGLLALAALLLARGCVAGFVALDRYLDPFDDRPFSPAAWAAADERGRGPMARDAIRHLPAGTPKERVRELLGEGEPPSRDPRGPVDGYGVRLDHPETWVYWLGCWSGLGPYGFDDAFLYVHFGPDGRVVAAEVNGG</sequence>
<keyword evidence="2" id="KW-0812">Transmembrane</keyword>
<feature type="transmembrane region" description="Helical" evidence="2">
    <location>
        <begin position="50"/>
        <end position="73"/>
    </location>
</feature>
<evidence type="ECO:0000256" key="1">
    <source>
        <dbReference type="SAM" id="MobiDB-lite"/>
    </source>
</evidence>
<keyword evidence="4" id="KW-1185">Reference proteome</keyword>
<gene>
    <name evidence="3" type="ORF">C1280_11535</name>
</gene>
<dbReference type="EMBL" id="CP025958">
    <property type="protein sequence ID" value="AWM37576.1"/>
    <property type="molecule type" value="Genomic_DNA"/>
</dbReference>
<feature type="compositionally biased region" description="Low complexity" evidence="1">
    <location>
        <begin position="1"/>
        <end position="15"/>
    </location>
</feature>
<evidence type="ECO:0000256" key="2">
    <source>
        <dbReference type="SAM" id="Phobius"/>
    </source>
</evidence>
<dbReference type="OrthoDB" id="5297256at2"/>
<dbReference type="Proteomes" id="UP000245802">
    <property type="component" value="Chromosome"/>
</dbReference>